<proteinExistence type="predicted"/>
<name>A0A550CRB5_9AGAR</name>
<dbReference type="AlphaFoldDB" id="A0A550CRB5"/>
<evidence type="ECO:0000313" key="2">
    <source>
        <dbReference type="EMBL" id="TRM67289.1"/>
    </source>
</evidence>
<dbReference type="EMBL" id="VDMD01000003">
    <property type="protein sequence ID" value="TRM67289.1"/>
    <property type="molecule type" value="Genomic_DNA"/>
</dbReference>
<gene>
    <name evidence="2" type="ORF">BD626DRAFT_566288</name>
</gene>
<sequence>MSNAGAPVHAMLASMERQIQRLEAELLKARNKNSDLDNLMLTLIEHNQNLEDGVEALETDRDGKIEEIKVINRALRAKEEKLVAIVRRWRERPSDLAKCDSCGGVASIRALPCHHNLCESLACCGAPCNNCWSNVKMSVRYEPIPTSYAALKTLGNMSRALMEGDSTIGELGPESDV</sequence>
<reference evidence="2 3" key="1">
    <citation type="journal article" date="2019" name="New Phytol.">
        <title>Comparative genomics reveals unique wood-decay strategies and fruiting body development in the Schizophyllaceae.</title>
        <authorList>
            <person name="Almasi E."/>
            <person name="Sahu N."/>
            <person name="Krizsan K."/>
            <person name="Balint B."/>
            <person name="Kovacs G.M."/>
            <person name="Kiss B."/>
            <person name="Cseklye J."/>
            <person name="Drula E."/>
            <person name="Henrissat B."/>
            <person name="Nagy I."/>
            <person name="Chovatia M."/>
            <person name="Adam C."/>
            <person name="LaButti K."/>
            <person name="Lipzen A."/>
            <person name="Riley R."/>
            <person name="Grigoriev I.V."/>
            <person name="Nagy L.G."/>
        </authorList>
    </citation>
    <scope>NUCLEOTIDE SEQUENCE [LARGE SCALE GENOMIC DNA]</scope>
    <source>
        <strain evidence="2 3">NL-1724</strain>
    </source>
</reference>
<comment type="caution">
    <text evidence="2">The sequence shown here is derived from an EMBL/GenBank/DDBJ whole genome shotgun (WGS) entry which is preliminary data.</text>
</comment>
<keyword evidence="1" id="KW-0175">Coiled coil</keyword>
<keyword evidence="3" id="KW-1185">Reference proteome</keyword>
<organism evidence="2 3">
    <name type="scientific">Schizophyllum amplum</name>
    <dbReference type="NCBI Taxonomy" id="97359"/>
    <lineage>
        <taxon>Eukaryota</taxon>
        <taxon>Fungi</taxon>
        <taxon>Dikarya</taxon>
        <taxon>Basidiomycota</taxon>
        <taxon>Agaricomycotina</taxon>
        <taxon>Agaricomycetes</taxon>
        <taxon>Agaricomycetidae</taxon>
        <taxon>Agaricales</taxon>
        <taxon>Schizophyllaceae</taxon>
        <taxon>Schizophyllum</taxon>
    </lineage>
</organism>
<evidence type="ECO:0000313" key="3">
    <source>
        <dbReference type="Proteomes" id="UP000320762"/>
    </source>
</evidence>
<evidence type="ECO:0000256" key="1">
    <source>
        <dbReference type="SAM" id="Coils"/>
    </source>
</evidence>
<dbReference type="Proteomes" id="UP000320762">
    <property type="component" value="Unassembled WGS sequence"/>
</dbReference>
<protein>
    <submittedName>
        <fullName evidence="2">Uncharacterized protein</fullName>
    </submittedName>
</protein>
<feature type="coiled-coil region" evidence="1">
    <location>
        <begin position="12"/>
        <end position="67"/>
    </location>
</feature>
<accession>A0A550CRB5</accession>